<gene>
    <name evidence="7" type="ORF">SKP52_21935</name>
</gene>
<evidence type="ECO:0000313" key="7">
    <source>
        <dbReference type="EMBL" id="AJA11239.1"/>
    </source>
</evidence>
<evidence type="ECO:0000313" key="8">
    <source>
        <dbReference type="Proteomes" id="UP000030907"/>
    </source>
</evidence>
<dbReference type="SMART" id="SM00226">
    <property type="entry name" value="LMWPc"/>
    <property type="match status" value="1"/>
</dbReference>
<name>A0A0A7PMN5_9SPHN</name>
<dbReference type="PANTHER" id="PTHR11717">
    <property type="entry name" value="LOW MOLECULAR WEIGHT PROTEIN TYROSINE PHOSPHATASE"/>
    <property type="match status" value="1"/>
</dbReference>
<dbReference type="SUPFAM" id="SSF52788">
    <property type="entry name" value="Phosphotyrosine protein phosphatases I"/>
    <property type="match status" value="1"/>
</dbReference>
<evidence type="ECO:0000256" key="1">
    <source>
        <dbReference type="ARBA" id="ARBA00011063"/>
    </source>
</evidence>
<evidence type="ECO:0000256" key="4">
    <source>
        <dbReference type="ARBA" id="ARBA00022912"/>
    </source>
</evidence>
<dbReference type="EMBL" id="CP009122">
    <property type="protein sequence ID" value="AJA11239.1"/>
    <property type="molecule type" value="Genomic_DNA"/>
</dbReference>
<evidence type="ECO:0000259" key="6">
    <source>
        <dbReference type="SMART" id="SM00226"/>
    </source>
</evidence>
<dbReference type="InterPro" id="IPR017867">
    <property type="entry name" value="Tyr_phospatase_low_mol_wt"/>
</dbReference>
<feature type="domain" description="Phosphotyrosine protein phosphatase I" evidence="6">
    <location>
        <begin position="16"/>
        <end position="163"/>
    </location>
</feature>
<dbReference type="Pfam" id="PF01451">
    <property type="entry name" value="LMWPc"/>
    <property type="match status" value="1"/>
</dbReference>
<accession>A0A0A7PMN5</accession>
<evidence type="ECO:0000256" key="2">
    <source>
        <dbReference type="ARBA" id="ARBA00013064"/>
    </source>
</evidence>
<dbReference type="Proteomes" id="UP000030907">
    <property type="component" value="Chromosome"/>
</dbReference>
<sequence>MENIVDMADDRPSTGPAILFLCLGNICRSPLAEGAARAAFAKAGIDATIDSAGTGDWHIGRPPDARAQAEARRRGVDISTLRGRQLRRADFYDFDLILAADATNLRDARALRPADATAELKLMLDLLPDRGGEGVTDPYYGEDDGFAATWDDVDAVAAALVAEFSPPSG</sequence>
<dbReference type="AlphaFoldDB" id="A0A0A7PMN5"/>
<dbReference type="CDD" id="cd16343">
    <property type="entry name" value="LMWPTP"/>
    <property type="match status" value="1"/>
</dbReference>
<keyword evidence="4" id="KW-0904">Protein phosphatase</keyword>
<dbReference type="Gene3D" id="3.40.50.2300">
    <property type="match status" value="1"/>
</dbReference>
<proteinExistence type="inferred from homology"/>
<dbReference type="GO" id="GO:0004725">
    <property type="term" value="F:protein tyrosine phosphatase activity"/>
    <property type="evidence" value="ECO:0007669"/>
    <property type="project" value="UniProtKB-EC"/>
</dbReference>
<dbReference type="InterPro" id="IPR050438">
    <property type="entry name" value="LMW_PTPase"/>
</dbReference>
<feature type="active site" evidence="5">
    <location>
        <position position="28"/>
    </location>
</feature>
<evidence type="ECO:0000256" key="3">
    <source>
        <dbReference type="ARBA" id="ARBA00022801"/>
    </source>
</evidence>
<dbReference type="PRINTS" id="PR00719">
    <property type="entry name" value="LMWPTPASE"/>
</dbReference>
<dbReference type="HOGENOM" id="CLU_071415_2_2_5"/>
<reference evidence="7 8" key="1">
    <citation type="journal article" date="2015" name="Int. J. Syst. Evol. Microbiol.">
        <title>Description of Sphingopyxis fribergensis sp. nov. - a soil bacterium with the ability to degrade styrene and phenylacetic acid.</title>
        <authorList>
            <person name="Oelschlagel M."/>
            <person name="Ruckert C."/>
            <person name="Kalinowski J."/>
            <person name="Schmidt G."/>
            <person name="Schlomann M."/>
            <person name="Tischler D."/>
        </authorList>
    </citation>
    <scope>NUCLEOTIDE SEQUENCE [LARGE SCALE GENOMIC DNA]</scope>
    <source>
        <strain evidence="7 8">Kp5.2</strain>
    </source>
</reference>
<feature type="active site" description="Nucleophile" evidence="5">
    <location>
        <position position="22"/>
    </location>
</feature>
<keyword evidence="3" id="KW-0378">Hydrolase</keyword>
<dbReference type="InterPro" id="IPR023485">
    <property type="entry name" value="Ptyr_pPase"/>
</dbReference>
<keyword evidence="8" id="KW-1185">Reference proteome</keyword>
<organism evidence="7 8">
    <name type="scientific">Sphingopyxis fribergensis</name>
    <dbReference type="NCBI Taxonomy" id="1515612"/>
    <lineage>
        <taxon>Bacteria</taxon>
        <taxon>Pseudomonadati</taxon>
        <taxon>Pseudomonadota</taxon>
        <taxon>Alphaproteobacteria</taxon>
        <taxon>Sphingomonadales</taxon>
        <taxon>Sphingomonadaceae</taxon>
        <taxon>Sphingopyxis</taxon>
    </lineage>
</organism>
<dbReference type="STRING" id="1515612.SKP52_21935"/>
<comment type="similarity">
    <text evidence="1">Belongs to the low molecular weight phosphotyrosine protein phosphatase family.</text>
</comment>
<evidence type="ECO:0000256" key="5">
    <source>
        <dbReference type="PIRSR" id="PIRSR617867-1"/>
    </source>
</evidence>
<dbReference type="EC" id="3.1.3.48" evidence="2"/>
<dbReference type="PANTHER" id="PTHR11717:SF7">
    <property type="entry name" value="LOW MOLECULAR WEIGHT PHOSPHOTYROSINE PROTEIN PHOSPHATASE"/>
    <property type="match status" value="1"/>
</dbReference>
<feature type="active site" description="Proton donor" evidence="5">
    <location>
        <position position="137"/>
    </location>
</feature>
<dbReference type="KEGG" id="sphk:SKP52_21935"/>
<dbReference type="InterPro" id="IPR036196">
    <property type="entry name" value="Ptyr_pPase_sf"/>
</dbReference>
<protein>
    <recommendedName>
        <fullName evidence="2">protein-tyrosine-phosphatase</fullName>
        <ecNumber evidence="2">3.1.3.48</ecNumber>
    </recommendedName>
</protein>